<reference evidence="1" key="1">
    <citation type="submission" date="2018-05" db="EMBL/GenBank/DDBJ databases">
        <authorList>
            <person name="Lanie J.A."/>
            <person name="Ng W.-L."/>
            <person name="Kazmierczak K.M."/>
            <person name="Andrzejewski T.M."/>
            <person name="Davidsen T.M."/>
            <person name="Wayne K.J."/>
            <person name="Tettelin H."/>
            <person name="Glass J.I."/>
            <person name="Rusch D."/>
            <person name="Podicherti R."/>
            <person name="Tsui H.-C.T."/>
            <person name="Winkler M.E."/>
        </authorList>
    </citation>
    <scope>NUCLEOTIDE SEQUENCE</scope>
</reference>
<dbReference type="AlphaFoldDB" id="A0A382PEJ9"/>
<accession>A0A382PEJ9</accession>
<organism evidence="1">
    <name type="scientific">marine metagenome</name>
    <dbReference type="NCBI Taxonomy" id="408172"/>
    <lineage>
        <taxon>unclassified sequences</taxon>
        <taxon>metagenomes</taxon>
        <taxon>ecological metagenomes</taxon>
    </lineage>
</organism>
<dbReference type="EMBL" id="UINC01106465">
    <property type="protein sequence ID" value="SVC71148.1"/>
    <property type="molecule type" value="Genomic_DNA"/>
</dbReference>
<name>A0A382PEJ9_9ZZZZ</name>
<gene>
    <name evidence="1" type="ORF">METZ01_LOCUS324002</name>
</gene>
<protein>
    <submittedName>
        <fullName evidence="1">Uncharacterized protein</fullName>
    </submittedName>
</protein>
<proteinExistence type="predicted"/>
<evidence type="ECO:0000313" key="1">
    <source>
        <dbReference type="EMBL" id="SVC71148.1"/>
    </source>
</evidence>
<feature type="non-terminal residue" evidence="1">
    <location>
        <position position="86"/>
    </location>
</feature>
<sequence>MKNILIIVILTAMLPASEIYKQVRVYSDTEETLSILQTSGLDIDHSYRVPGKWIEFAVSESRIYLLDETQLHYDIIHEDLESFYAS</sequence>